<evidence type="ECO:0000313" key="9">
    <source>
        <dbReference type="EMBL" id="MBK8523013.1"/>
    </source>
</evidence>
<dbReference type="InterPro" id="IPR050377">
    <property type="entry name" value="Radical_SAM_PqqE_MftC-like"/>
</dbReference>
<dbReference type="SFLD" id="SFLDS00029">
    <property type="entry name" value="Radical_SAM"/>
    <property type="match status" value="1"/>
</dbReference>
<dbReference type="PANTHER" id="PTHR11228:SF35">
    <property type="entry name" value="MOLYBDENUM COFACTOR BIOSYNTHESIS PROTEIN A-RELATED"/>
    <property type="match status" value="1"/>
</dbReference>
<dbReference type="SFLD" id="SFLDG01067">
    <property type="entry name" value="SPASM/twitch_domain_containing"/>
    <property type="match status" value="1"/>
</dbReference>
<evidence type="ECO:0000256" key="1">
    <source>
        <dbReference type="ARBA" id="ARBA00001966"/>
    </source>
</evidence>
<evidence type="ECO:0000259" key="7">
    <source>
        <dbReference type="Pfam" id="PF04055"/>
    </source>
</evidence>
<dbReference type="CDD" id="cd21109">
    <property type="entry name" value="SPASM"/>
    <property type="match status" value="1"/>
</dbReference>
<dbReference type="EMBL" id="JADJUC010000002">
    <property type="protein sequence ID" value="MBK8523013.1"/>
    <property type="molecule type" value="Genomic_DNA"/>
</dbReference>
<protein>
    <submittedName>
        <fullName evidence="9">Radical SAM protein</fullName>
    </submittedName>
</protein>
<comment type="cofactor">
    <cofactor evidence="1">
        <name>[4Fe-4S] cluster</name>
        <dbReference type="ChEBI" id="CHEBI:49883"/>
    </cofactor>
</comment>
<gene>
    <name evidence="9" type="ORF">IPL58_02155</name>
</gene>
<accession>A0A9D7K023</accession>
<dbReference type="Gene3D" id="3.20.20.70">
    <property type="entry name" value="Aldolase class I"/>
    <property type="match status" value="1"/>
</dbReference>
<dbReference type="GO" id="GO:0051536">
    <property type="term" value="F:iron-sulfur cluster binding"/>
    <property type="evidence" value="ECO:0007669"/>
    <property type="project" value="UniProtKB-KW"/>
</dbReference>
<comment type="caution">
    <text evidence="9">The sequence shown here is derived from an EMBL/GenBank/DDBJ whole genome shotgun (WGS) entry which is preliminary data.</text>
</comment>
<reference evidence="9" key="1">
    <citation type="submission" date="2020-10" db="EMBL/GenBank/DDBJ databases">
        <title>Connecting structure to function with the recovery of over 1000 high-quality activated sludge metagenome-assembled genomes encoding full-length rRNA genes using long-read sequencing.</title>
        <authorList>
            <person name="Singleton C.M."/>
            <person name="Petriglieri F."/>
            <person name="Kristensen J.M."/>
            <person name="Kirkegaard R.H."/>
            <person name="Michaelsen T.Y."/>
            <person name="Andersen M.H."/>
            <person name="Karst S.M."/>
            <person name="Dueholm M.S."/>
            <person name="Nielsen P.H."/>
            <person name="Albertsen M."/>
        </authorList>
    </citation>
    <scope>NUCLEOTIDE SEQUENCE</scope>
    <source>
        <strain evidence="9">Hirt_18-Q3-R61-65_BATAC.395</strain>
    </source>
</reference>
<dbReference type="GO" id="GO:0046872">
    <property type="term" value="F:metal ion binding"/>
    <property type="evidence" value="ECO:0007669"/>
    <property type="project" value="UniProtKB-KW"/>
</dbReference>
<keyword evidence="2" id="KW-0949">S-adenosyl-L-methionine</keyword>
<name>A0A9D7K023_9PROT</name>
<dbReference type="SUPFAM" id="SSF102114">
    <property type="entry name" value="Radical SAM enzymes"/>
    <property type="match status" value="1"/>
</dbReference>
<keyword evidence="3" id="KW-0479">Metal-binding</keyword>
<feature type="domain" description="4Fe4S-binding SPASM" evidence="8">
    <location>
        <begin position="294"/>
        <end position="340"/>
    </location>
</feature>
<dbReference type="GO" id="GO:0003824">
    <property type="term" value="F:catalytic activity"/>
    <property type="evidence" value="ECO:0007669"/>
    <property type="project" value="InterPro"/>
</dbReference>
<keyword evidence="4" id="KW-0408">Iron</keyword>
<dbReference type="InterPro" id="IPR058240">
    <property type="entry name" value="rSAM_sf"/>
</dbReference>
<dbReference type="CDD" id="cd01335">
    <property type="entry name" value="Radical_SAM"/>
    <property type="match status" value="1"/>
</dbReference>
<evidence type="ECO:0000256" key="4">
    <source>
        <dbReference type="ARBA" id="ARBA00023004"/>
    </source>
</evidence>
<evidence type="ECO:0000256" key="5">
    <source>
        <dbReference type="ARBA" id="ARBA00023014"/>
    </source>
</evidence>
<feature type="region of interest" description="Disordered" evidence="6">
    <location>
        <begin position="1"/>
        <end position="25"/>
    </location>
</feature>
<keyword evidence="5" id="KW-0411">Iron-sulfur</keyword>
<dbReference type="InterPro" id="IPR023885">
    <property type="entry name" value="4Fe4S-binding_SPASM_dom"/>
</dbReference>
<dbReference type="Pfam" id="PF13186">
    <property type="entry name" value="SPASM"/>
    <property type="match status" value="1"/>
</dbReference>
<evidence type="ECO:0000259" key="8">
    <source>
        <dbReference type="Pfam" id="PF13186"/>
    </source>
</evidence>
<proteinExistence type="predicted"/>
<dbReference type="PANTHER" id="PTHR11228">
    <property type="entry name" value="RADICAL SAM DOMAIN PROTEIN"/>
    <property type="match status" value="1"/>
</dbReference>
<feature type="compositionally biased region" description="Low complexity" evidence="6">
    <location>
        <begin position="1"/>
        <end position="15"/>
    </location>
</feature>
<evidence type="ECO:0000256" key="6">
    <source>
        <dbReference type="SAM" id="MobiDB-lite"/>
    </source>
</evidence>
<dbReference type="AlphaFoldDB" id="A0A9D7K023"/>
<feature type="domain" description="Radical SAM core" evidence="7">
    <location>
        <begin position="61"/>
        <end position="210"/>
    </location>
</feature>
<dbReference type="InterPro" id="IPR013785">
    <property type="entry name" value="Aldolase_TIM"/>
</dbReference>
<evidence type="ECO:0000256" key="2">
    <source>
        <dbReference type="ARBA" id="ARBA00022691"/>
    </source>
</evidence>
<dbReference type="InterPro" id="IPR007197">
    <property type="entry name" value="rSAM"/>
</dbReference>
<dbReference type="Proteomes" id="UP000886689">
    <property type="component" value="Unassembled WGS sequence"/>
</dbReference>
<sequence>MNLTATTAAAPSRPTDSPPTNPSAGPVPFILDGSKIAWHLDRVEAWERGERIAPITIDMALTRACNYACVYCYATLQENDRKVIDKPVIDAFLEDCAEIGVKGISLVSDGESSVSPVFAHTIVRGSELGLSMATGTNGFLLTPDVVDPILPHLTYLRINISAGERARYAEIMGVKESFYDRVLENIRHMVKIKREQSLSVTIGLQMVLMPQFGDQVLPLARLGRELGVDYCIFKHCSDNEDGDLHVDYEGYPGLFAILREAEAMSTDTYQVSVKWSKITTGEKRSYQRCYGPPFIIQLSGSGLVAPCGMLFNERYKKFHIGNICETRFKDIWQSDHYWEVMNYLASPSFNAQTMCGTLCLQHKTNEALDSYRRGEIELKTPAGDAPQHINFI</sequence>
<organism evidence="9 10">
    <name type="scientific">Candidatus Proximibacter danicus</name>
    <dbReference type="NCBI Taxonomy" id="2954365"/>
    <lineage>
        <taxon>Bacteria</taxon>
        <taxon>Pseudomonadati</taxon>
        <taxon>Pseudomonadota</taxon>
        <taxon>Betaproteobacteria</taxon>
        <taxon>Candidatus Proximibacter</taxon>
    </lineage>
</organism>
<evidence type="ECO:0000313" key="10">
    <source>
        <dbReference type="Proteomes" id="UP000886689"/>
    </source>
</evidence>
<dbReference type="Pfam" id="PF04055">
    <property type="entry name" value="Radical_SAM"/>
    <property type="match status" value="1"/>
</dbReference>
<evidence type="ECO:0000256" key="3">
    <source>
        <dbReference type="ARBA" id="ARBA00022723"/>
    </source>
</evidence>